<organism evidence="1 2">
    <name type="scientific">Durusdinium trenchii</name>
    <dbReference type="NCBI Taxonomy" id="1381693"/>
    <lineage>
        <taxon>Eukaryota</taxon>
        <taxon>Sar</taxon>
        <taxon>Alveolata</taxon>
        <taxon>Dinophyceae</taxon>
        <taxon>Suessiales</taxon>
        <taxon>Symbiodiniaceae</taxon>
        <taxon>Durusdinium</taxon>
    </lineage>
</organism>
<dbReference type="Proteomes" id="UP001642484">
    <property type="component" value="Unassembled WGS sequence"/>
</dbReference>
<name>A0ABP0LF64_9DINO</name>
<accession>A0ABP0LF64</accession>
<keyword evidence="2" id="KW-1185">Reference proteome</keyword>
<gene>
    <name evidence="1" type="ORF">CCMP2556_LOCUS20603</name>
</gene>
<sequence length="199" mass="23504">MRKSRHFRLLARCRAERRLQGLRRRNQRNRQDEILRKALSYRTLLWRIPQSCRQVKDILFWKGFLQKLVWRLGDLEERVQAKQPPARPSFKTVAESPEEKQLVDSALNKHKLSRHPGEVICVRFNAEISRRHLSCLLPDQWVNDEVAGLLDFAPEHYESDTNEQYNSNCFDQIVLHVTPPQYFELGGRVALDERALHAP</sequence>
<dbReference type="EMBL" id="CAXAMN010012113">
    <property type="protein sequence ID" value="CAK9037248.1"/>
    <property type="molecule type" value="Genomic_DNA"/>
</dbReference>
<reference evidence="1 2" key="1">
    <citation type="submission" date="2024-02" db="EMBL/GenBank/DDBJ databases">
        <authorList>
            <person name="Chen Y."/>
            <person name="Shah S."/>
            <person name="Dougan E. K."/>
            <person name="Thang M."/>
            <person name="Chan C."/>
        </authorList>
    </citation>
    <scope>NUCLEOTIDE SEQUENCE [LARGE SCALE GENOMIC DNA]</scope>
</reference>
<comment type="caution">
    <text evidence="1">The sequence shown here is derived from an EMBL/GenBank/DDBJ whole genome shotgun (WGS) entry which is preliminary data.</text>
</comment>
<proteinExistence type="predicted"/>
<evidence type="ECO:0000313" key="2">
    <source>
        <dbReference type="Proteomes" id="UP001642484"/>
    </source>
</evidence>
<protein>
    <submittedName>
        <fullName evidence="1">Uncharacterized protein</fullName>
    </submittedName>
</protein>
<evidence type="ECO:0000313" key="1">
    <source>
        <dbReference type="EMBL" id="CAK9037248.1"/>
    </source>
</evidence>